<comment type="caution">
    <text evidence="2">The sequence shown here is derived from an EMBL/GenBank/DDBJ whole genome shotgun (WGS) entry which is preliminary data.</text>
</comment>
<name>A0A512M7C2_9BACT</name>
<dbReference type="InterPro" id="IPR036465">
    <property type="entry name" value="vWFA_dom_sf"/>
</dbReference>
<dbReference type="PANTHER" id="PTHR33608:SF6">
    <property type="entry name" value="BLL2464 PROTEIN"/>
    <property type="match status" value="1"/>
</dbReference>
<accession>A0A512M7C2</accession>
<evidence type="ECO:0000313" key="3">
    <source>
        <dbReference type="Proteomes" id="UP000321577"/>
    </source>
</evidence>
<proteinExistence type="predicted"/>
<dbReference type="Gene3D" id="3.40.50.410">
    <property type="entry name" value="von Willebrand factor, type A domain"/>
    <property type="match status" value="1"/>
</dbReference>
<evidence type="ECO:0000259" key="1">
    <source>
        <dbReference type="Pfam" id="PF01882"/>
    </source>
</evidence>
<dbReference type="PANTHER" id="PTHR33608">
    <property type="entry name" value="BLL2464 PROTEIN"/>
    <property type="match status" value="1"/>
</dbReference>
<dbReference type="InterPro" id="IPR002881">
    <property type="entry name" value="DUF58"/>
</dbReference>
<reference evidence="2 3" key="1">
    <citation type="submission" date="2019-07" db="EMBL/GenBank/DDBJ databases">
        <title>Whole genome shotgun sequence of Brevifollis gellanilyticus NBRC 108608.</title>
        <authorList>
            <person name="Hosoyama A."/>
            <person name="Uohara A."/>
            <person name="Ohji S."/>
            <person name="Ichikawa N."/>
        </authorList>
    </citation>
    <scope>NUCLEOTIDE SEQUENCE [LARGE SCALE GENOMIC DNA]</scope>
    <source>
        <strain evidence="2 3">NBRC 108608</strain>
    </source>
</reference>
<dbReference type="AlphaFoldDB" id="A0A512M7C2"/>
<dbReference type="Pfam" id="PF01882">
    <property type="entry name" value="DUF58"/>
    <property type="match status" value="1"/>
</dbReference>
<sequence>MNRAKPETEDERLTRILKRVRKIELITRGIVKETLGGAYHSRFKGQGIEFDDFREYQPGDDVRFLDWNVTARMNEPFVRKYIEERELTVMLVVDVSGSGDYGSGEDSKRERAAEVAAVFAFSAVQNQDKVGLILVSDQIEHYLPAQKGSSHALRCLRDILNLTPKSRRTNLTPALDLAMERIPHRALVLVVSDFLTQDQAWEHSLRSVAAKHDVVAAQITDPHEWELPKAGRVCLQDPETGEQYVVNTSNPAVRRLYAERVGERQESLSRTLRKYGVEKLHVRLDEDYVPALKSYFRSRKRRKR</sequence>
<dbReference type="Proteomes" id="UP000321577">
    <property type="component" value="Unassembled WGS sequence"/>
</dbReference>
<keyword evidence="3" id="KW-1185">Reference proteome</keyword>
<feature type="domain" description="DUF58" evidence="1">
    <location>
        <begin position="52"/>
        <end position="265"/>
    </location>
</feature>
<evidence type="ECO:0000313" key="2">
    <source>
        <dbReference type="EMBL" id="GEP42636.1"/>
    </source>
</evidence>
<dbReference type="RefSeq" id="WP_174770042.1">
    <property type="nucleotide sequence ID" value="NZ_BKAG01000011.1"/>
</dbReference>
<organism evidence="2 3">
    <name type="scientific">Brevifollis gellanilyticus</name>
    <dbReference type="NCBI Taxonomy" id="748831"/>
    <lineage>
        <taxon>Bacteria</taxon>
        <taxon>Pseudomonadati</taxon>
        <taxon>Verrucomicrobiota</taxon>
        <taxon>Verrucomicrobiia</taxon>
        <taxon>Verrucomicrobiales</taxon>
        <taxon>Verrucomicrobiaceae</taxon>
    </lineage>
</organism>
<gene>
    <name evidence="2" type="ORF">BGE01nite_19270</name>
</gene>
<dbReference type="SUPFAM" id="SSF53300">
    <property type="entry name" value="vWA-like"/>
    <property type="match status" value="1"/>
</dbReference>
<protein>
    <recommendedName>
        <fullName evidence="1">DUF58 domain-containing protein</fullName>
    </recommendedName>
</protein>
<dbReference type="EMBL" id="BKAG01000011">
    <property type="protein sequence ID" value="GEP42636.1"/>
    <property type="molecule type" value="Genomic_DNA"/>
</dbReference>